<dbReference type="Gramene" id="Tc05v2_t022440.1">
    <property type="protein sequence ID" value="Tc05v2_p022440.1"/>
    <property type="gene ID" value="Tc05v2_g022440"/>
</dbReference>
<organism evidence="7 8">
    <name type="scientific">Theobroma cacao</name>
    <name type="common">Cacao</name>
    <name type="synonym">Cocoa</name>
    <dbReference type="NCBI Taxonomy" id="3641"/>
    <lineage>
        <taxon>Eukaryota</taxon>
        <taxon>Viridiplantae</taxon>
        <taxon>Streptophyta</taxon>
        <taxon>Embryophyta</taxon>
        <taxon>Tracheophyta</taxon>
        <taxon>Spermatophyta</taxon>
        <taxon>Magnoliopsida</taxon>
        <taxon>eudicotyledons</taxon>
        <taxon>Gunneridae</taxon>
        <taxon>Pentapetalae</taxon>
        <taxon>rosids</taxon>
        <taxon>malvids</taxon>
        <taxon>Malvales</taxon>
        <taxon>Malvaceae</taxon>
        <taxon>Byttnerioideae</taxon>
        <taxon>Theobroma</taxon>
    </lineage>
</organism>
<evidence type="ECO:0000256" key="4">
    <source>
        <dbReference type="ARBA" id="ARBA00022833"/>
    </source>
</evidence>
<feature type="region of interest" description="Disordered" evidence="5">
    <location>
        <begin position="854"/>
        <end position="878"/>
    </location>
</feature>
<feature type="compositionally biased region" description="Acidic residues" evidence="5">
    <location>
        <begin position="869"/>
        <end position="878"/>
    </location>
</feature>
<evidence type="ECO:0000256" key="2">
    <source>
        <dbReference type="ARBA" id="ARBA00022737"/>
    </source>
</evidence>
<protein>
    <submittedName>
        <fullName evidence="8">Uncharacterized protein LOC18600044 isoform X1</fullName>
    </submittedName>
</protein>
<feature type="compositionally biased region" description="Polar residues" evidence="5">
    <location>
        <begin position="854"/>
        <end position="865"/>
    </location>
</feature>
<dbReference type="InterPro" id="IPR046349">
    <property type="entry name" value="C1-like_sf"/>
</dbReference>
<dbReference type="PANTHER" id="PTHR46288:SF27">
    <property type="entry name" value="CYSTEINE_HISTIDINE-RICH C1 DOMAIN FAMILY PROTEIN"/>
    <property type="match status" value="1"/>
</dbReference>
<dbReference type="InterPro" id="IPR002219">
    <property type="entry name" value="PKC_DAG/PE"/>
</dbReference>
<reference evidence="8" key="2">
    <citation type="submission" date="2025-08" db="UniProtKB">
        <authorList>
            <consortium name="RefSeq"/>
        </authorList>
    </citation>
    <scope>IDENTIFICATION</scope>
</reference>
<dbReference type="InterPro" id="IPR004146">
    <property type="entry name" value="DC1"/>
</dbReference>
<dbReference type="Proteomes" id="UP000694886">
    <property type="component" value="Chromosome 5"/>
</dbReference>
<evidence type="ECO:0000256" key="1">
    <source>
        <dbReference type="ARBA" id="ARBA00022723"/>
    </source>
</evidence>
<dbReference type="GeneID" id="18600044"/>
<dbReference type="AlphaFoldDB" id="A0AB32WEV8"/>
<dbReference type="PANTHER" id="PTHR46288">
    <property type="entry name" value="PHORBOL-ESTER/DAG-TYPE DOMAIN-CONTAINING PROTEIN"/>
    <property type="match status" value="1"/>
</dbReference>
<evidence type="ECO:0000256" key="5">
    <source>
        <dbReference type="SAM" id="MobiDB-lite"/>
    </source>
</evidence>
<dbReference type="SUPFAM" id="SSF57889">
    <property type="entry name" value="Cysteine-rich domain"/>
    <property type="match status" value="7"/>
</dbReference>
<keyword evidence="4" id="KW-0862">Zinc</keyword>
<dbReference type="GO" id="GO:0008270">
    <property type="term" value="F:zinc ion binding"/>
    <property type="evidence" value="ECO:0007669"/>
    <property type="project" value="UniProtKB-KW"/>
</dbReference>
<dbReference type="SMART" id="SM00249">
    <property type="entry name" value="PHD"/>
    <property type="match status" value="4"/>
</dbReference>
<sequence length="878" mass="101850">METEPFLHKHFLCYDLYKKQEACCYKCSQQIDGRAYSCENCKFWLHKSCAEQELPPQLSHPLHPQHHLSLFCDDSEKFVCDQCFYISGGYRYSCKGCSFNLDLNCASSTKGQLHQEDYGQGSKIRQRKRIHHFSHEHPLDLFNYRKIGKTEIRCSWCEKTLSAGSGMSWGCLELCKNATFFHQSCFSKIPKRVQHPFHPSHSLGLQYKNYSSTCNACKGELEDYPCQNYYCNKCNFWLHVFCIRLLPTMKHNCHEHDLTYFIVKNKEDFKCNLCDGNCNAAAEWSILKPSSWFYGKSDCAFYRCVQCDLNFHLNCIPIPRTTKHRYHTHSLILKDSFKEDDSGESYCDICEEERNSENHVYYCEKCTYIAHIECAINEVRPSSLFSFNICFAIRGESCNQPFIKCLPQENSKELLPPRHQFIDMKLDLGKTSGMAVEQEEMEQVETRQSHVEYPALSEPTETNGSIHNGQFKRQIQHFTHHHPLSFLEIIEKHACCDACKMGILGPAYVCESDEYYLHQTCAELFQDMQHPLHSQHPLKLLTTCPTDQGRFICDECGDISKGFVYFCWECEFKLDLKCAAPTTSQNEGQRLKQTKRDSKKSHFSHEHMLVFTNCRPYFKKFQCNGCNLPIVGAAFCCLACSYILHESCLALPKQMKFQFHPEHPLVAKLTQFFEIFNRCHACGTGFRWTNIRYSCSECSLDLHFSCANSLKRPLKHKSHIHNLYYFGTESQKLFENENISFSCNTCSKTCVGPSYRCLECAINFHLECIPIPQRVKSDCHIHPFTLVDSFVEDDSGEYYCDVCEEERHSKDHIYFCEECNGLFVAHIECALAKVEEPAPEIEACSTMEPDLKKTSIQVESKTSLGRETEEMESREEQR</sequence>
<keyword evidence="1" id="KW-0479">Metal-binding</keyword>
<feature type="domain" description="Phorbol-ester/DAG-type" evidence="6">
    <location>
        <begin position="200"/>
        <end position="253"/>
    </location>
</feature>
<dbReference type="RefSeq" id="XP_017976139.1">
    <property type="nucleotide sequence ID" value="XM_018120650.1"/>
</dbReference>
<name>A0AB32WEV8_THECC</name>
<evidence type="ECO:0000313" key="8">
    <source>
        <dbReference type="RefSeq" id="XP_017976139.1"/>
    </source>
</evidence>
<evidence type="ECO:0000256" key="3">
    <source>
        <dbReference type="ARBA" id="ARBA00022771"/>
    </source>
</evidence>
<keyword evidence="2" id="KW-0677">Repeat</keyword>
<dbReference type="PROSITE" id="PS50081">
    <property type="entry name" value="ZF_DAG_PE_2"/>
    <property type="match status" value="1"/>
</dbReference>
<reference evidence="7" key="1">
    <citation type="journal article" date="1997" name="Nucleic Acids Res.">
        <title>tRNAscan-SE: a program for improved detection of transfer RNA genes in genomic sequence.</title>
        <authorList>
            <person name="Lowe T.M."/>
            <person name="Eddy S.R."/>
        </authorList>
    </citation>
    <scope>NUCLEOTIDE SEQUENCE [LARGE SCALE GENOMIC DNA]</scope>
    <source>
        <strain evidence="7">r\B97-61/B2</strain>
    </source>
</reference>
<proteinExistence type="predicted"/>
<gene>
    <name evidence="8" type="primary">LOC18600044</name>
</gene>
<evidence type="ECO:0000313" key="7">
    <source>
        <dbReference type="Proteomes" id="UP000694886"/>
    </source>
</evidence>
<evidence type="ECO:0000259" key="6">
    <source>
        <dbReference type="PROSITE" id="PS50081"/>
    </source>
</evidence>
<dbReference type="InterPro" id="IPR001965">
    <property type="entry name" value="Znf_PHD"/>
</dbReference>
<dbReference type="Pfam" id="PF03107">
    <property type="entry name" value="C1_2"/>
    <property type="match status" value="7"/>
</dbReference>
<accession>A0AB32WEV8</accession>
<keyword evidence="3" id="KW-0863">Zinc-finger</keyword>